<keyword evidence="2" id="KW-0540">Nuclease</keyword>
<dbReference type="OrthoDB" id="1833186at2759"/>
<dbReference type="GO" id="GO:0004519">
    <property type="term" value="F:endonuclease activity"/>
    <property type="evidence" value="ECO:0007669"/>
    <property type="project" value="UniProtKB-KW"/>
</dbReference>
<dbReference type="Pfam" id="PF12872">
    <property type="entry name" value="OST-HTH"/>
    <property type="match status" value="2"/>
</dbReference>
<proteinExistence type="predicted"/>
<dbReference type="GO" id="GO:0016787">
    <property type="term" value="F:hydrolase activity"/>
    <property type="evidence" value="ECO:0007669"/>
    <property type="project" value="UniProtKB-KW"/>
</dbReference>
<sequence>MSTQSLPQQNRNIDDGSIAISGDEDLSQALHVLKQHGLTALKNAGGFLFECPGSCKQNDSTWVQPADVNGLKRQLVSLLESSGGQLPLERLPDTYHQTFKRPLTLMNLLADMCNEIEITGERLEQISVSDLDELLVKTGDMVVLVEDRESKEKYVMCARLLQLRREVLKIRLKSLLSRYFGMILFSCFEELYESLYKYKLDYVMYGLIDLEELCEVLSDILVVEVNPGGKAKLIKAVQ</sequence>
<comment type="caution">
    <text evidence="2">The sequence shown here is derived from an EMBL/GenBank/DDBJ whole genome shotgun (WGS) entry which is preliminary data.</text>
</comment>
<dbReference type="InterPro" id="IPR025605">
    <property type="entry name" value="OST-HTH/LOTUS_dom"/>
</dbReference>
<reference evidence="2 3" key="1">
    <citation type="journal article" date="2018" name="Mol. Plant">
        <title>The genome of Artemisia annua provides insight into the evolution of Asteraceae family and artemisinin biosynthesis.</title>
        <authorList>
            <person name="Shen Q."/>
            <person name="Zhang L."/>
            <person name="Liao Z."/>
            <person name="Wang S."/>
            <person name="Yan T."/>
            <person name="Shi P."/>
            <person name="Liu M."/>
            <person name="Fu X."/>
            <person name="Pan Q."/>
            <person name="Wang Y."/>
            <person name="Lv Z."/>
            <person name="Lu X."/>
            <person name="Zhang F."/>
            <person name="Jiang W."/>
            <person name="Ma Y."/>
            <person name="Chen M."/>
            <person name="Hao X."/>
            <person name="Li L."/>
            <person name="Tang Y."/>
            <person name="Lv G."/>
            <person name="Zhou Y."/>
            <person name="Sun X."/>
            <person name="Brodelius P.E."/>
            <person name="Rose J.K.C."/>
            <person name="Tang K."/>
        </authorList>
    </citation>
    <scope>NUCLEOTIDE SEQUENCE [LARGE SCALE GENOMIC DNA]</scope>
    <source>
        <strain evidence="3">cv. Huhao1</strain>
        <tissue evidence="2">Leaf</tissue>
    </source>
</reference>
<dbReference type="EMBL" id="PKPP01000607">
    <property type="protein sequence ID" value="PWA90710.1"/>
    <property type="molecule type" value="Genomic_DNA"/>
</dbReference>
<evidence type="ECO:0000313" key="2">
    <source>
        <dbReference type="EMBL" id="PWA90710.1"/>
    </source>
</evidence>
<dbReference type="Proteomes" id="UP000245207">
    <property type="component" value="Unassembled WGS sequence"/>
</dbReference>
<dbReference type="InterPro" id="IPR041966">
    <property type="entry name" value="LOTUS-like"/>
</dbReference>
<dbReference type="Gene3D" id="3.30.420.610">
    <property type="entry name" value="LOTUS domain-like"/>
    <property type="match status" value="2"/>
</dbReference>
<keyword evidence="2" id="KW-0378">Hydrolase</keyword>
<evidence type="ECO:0000259" key="1">
    <source>
        <dbReference type="PROSITE" id="PS51644"/>
    </source>
</evidence>
<name>A0A2U1PY62_ARTAN</name>
<gene>
    <name evidence="2" type="ORF">CTI12_AA097990</name>
</gene>
<keyword evidence="3" id="KW-1185">Reference proteome</keyword>
<dbReference type="PROSITE" id="PS51644">
    <property type="entry name" value="HTH_OST"/>
    <property type="match status" value="2"/>
</dbReference>
<feature type="domain" description="HTH OST-type" evidence="1">
    <location>
        <begin position="164"/>
        <end position="238"/>
    </location>
</feature>
<protein>
    <submittedName>
        <fullName evidence="2">Endonuclease or glycosyl hydrolase</fullName>
    </submittedName>
</protein>
<organism evidence="2 3">
    <name type="scientific">Artemisia annua</name>
    <name type="common">Sweet wormwood</name>
    <dbReference type="NCBI Taxonomy" id="35608"/>
    <lineage>
        <taxon>Eukaryota</taxon>
        <taxon>Viridiplantae</taxon>
        <taxon>Streptophyta</taxon>
        <taxon>Embryophyta</taxon>
        <taxon>Tracheophyta</taxon>
        <taxon>Spermatophyta</taxon>
        <taxon>Magnoliopsida</taxon>
        <taxon>eudicotyledons</taxon>
        <taxon>Gunneridae</taxon>
        <taxon>Pentapetalae</taxon>
        <taxon>asterids</taxon>
        <taxon>campanulids</taxon>
        <taxon>Asterales</taxon>
        <taxon>Asteraceae</taxon>
        <taxon>Asteroideae</taxon>
        <taxon>Anthemideae</taxon>
        <taxon>Artemisiinae</taxon>
        <taxon>Artemisia</taxon>
    </lineage>
</organism>
<evidence type="ECO:0000313" key="3">
    <source>
        <dbReference type="Proteomes" id="UP000245207"/>
    </source>
</evidence>
<dbReference type="AlphaFoldDB" id="A0A2U1PY62"/>
<accession>A0A2U1PY62</accession>
<keyword evidence="2" id="KW-0255">Endonuclease</keyword>
<dbReference type="STRING" id="35608.A0A2U1PY62"/>
<feature type="domain" description="HTH OST-type" evidence="1">
    <location>
        <begin position="67"/>
        <end position="160"/>
    </location>
</feature>